<dbReference type="InterPro" id="IPR025392">
    <property type="entry name" value="DUF4124"/>
</dbReference>
<dbReference type="Pfam" id="PF13511">
    <property type="entry name" value="DUF4124"/>
    <property type="match status" value="1"/>
</dbReference>
<dbReference type="RefSeq" id="WP_058483526.1">
    <property type="nucleotide sequence ID" value="NZ_CAAAII010000001.1"/>
</dbReference>
<keyword evidence="2" id="KW-0732">Signal</keyword>
<dbReference type="EMBL" id="LNYX01000014">
    <property type="protein sequence ID" value="KTD64098.1"/>
    <property type="molecule type" value="Genomic_DNA"/>
</dbReference>
<organism evidence="4 5">
    <name type="scientific">Legionella spiritensis</name>
    <dbReference type="NCBI Taxonomy" id="452"/>
    <lineage>
        <taxon>Bacteria</taxon>
        <taxon>Pseudomonadati</taxon>
        <taxon>Pseudomonadota</taxon>
        <taxon>Gammaproteobacteria</taxon>
        <taxon>Legionellales</taxon>
        <taxon>Legionellaceae</taxon>
        <taxon>Legionella</taxon>
    </lineage>
</organism>
<feature type="region of interest" description="Disordered" evidence="1">
    <location>
        <begin position="47"/>
        <end position="85"/>
    </location>
</feature>
<feature type="compositionally biased region" description="Low complexity" evidence="1">
    <location>
        <begin position="47"/>
        <end position="63"/>
    </location>
</feature>
<name>A0A0W0Z4Q5_LEGSP</name>
<dbReference type="Gene3D" id="2.60.40.10">
    <property type="entry name" value="Immunoglobulins"/>
    <property type="match status" value="1"/>
</dbReference>
<feature type="domain" description="DUF4124" evidence="3">
    <location>
        <begin position="10"/>
        <end position="59"/>
    </location>
</feature>
<feature type="chain" id="PRO_5006918254" description="DUF4124 domain-containing protein" evidence="2">
    <location>
        <begin position="20"/>
        <end position="178"/>
    </location>
</feature>
<evidence type="ECO:0000256" key="2">
    <source>
        <dbReference type="SAM" id="SignalP"/>
    </source>
</evidence>
<evidence type="ECO:0000256" key="1">
    <source>
        <dbReference type="SAM" id="MobiDB-lite"/>
    </source>
</evidence>
<dbReference type="Proteomes" id="UP000054877">
    <property type="component" value="Unassembled WGS sequence"/>
</dbReference>
<gene>
    <name evidence="4" type="ORF">Lspi_1617</name>
</gene>
<feature type="signal peptide" evidence="2">
    <location>
        <begin position="1"/>
        <end position="19"/>
    </location>
</feature>
<reference evidence="4 5" key="1">
    <citation type="submission" date="2015-11" db="EMBL/GenBank/DDBJ databases">
        <title>Genomic analysis of 38 Legionella species identifies large and diverse effector repertoires.</title>
        <authorList>
            <person name="Burstein D."/>
            <person name="Amaro F."/>
            <person name="Zusman T."/>
            <person name="Lifshitz Z."/>
            <person name="Cohen O."/>
            <person name="Gilbert J.A."/>
            <person name="Pupko T."/>
            <person name="Shuman H.A."/>
            <person name="Segal G."/>
        </authorList>
    </citation>
    <scope>NUCLEOTIDE SEQUENCE [LARGE SCALE GENOMIC DNA]</scope>
    <source>
        <strain evidence="4 5">Mt.St.Helens-9</strain>
    </source>
</reference>
<dbReference type="InterPro" id="IPR013783">
    <property type="entry name" value="Ig-like_fold"/>
</dbReference>
<proteinExistence type="predicted"/>
<sequence length="178" mass="19522">MRKLSFLIWMLLAIGSASAAIYKWTDSSGAVHFSDQPHQGAEKIEIPEAQSYSSPPSQQSSSEESGDEDDEAKKEYKKIEITQPQNEATIRNNQGYVPVIASVSPELKSGDKLQIVFDGAPLGEPKDSTIFALNNVYRGTHTIAVQIVDESGKVVKSSEPVTIHMHRPRVGMVPGTRR</sequence>
<protein>
    <recommendedName>
        <fullName evidence="3">DUF4124 domain-containing protein</fullName>
    </recommendedName>
</protein>
<dbReference type="PATRIC" id="fig|452.5.peg.1778"/>
<feature type="compositionally biased region" description="Basic and acidic residues" evidence="1">
    <location>
        <begin position="71"/>
        <end position="80"/>
    </location>
</feature>
<evidence type="ECO:0000259" key="3">
    <source>
        <dbReference type="Pfam" id="PF13511"/>
    </source>
</evidence>
<evidence type="ECO:0000313" key="4">
    <source>
        <dbReference type="EMBL" id="KTD64098.1"/>
    </source>
</evidence>
<keyword evidence="5" id="KW-1185">Reference proteome</keyword>
<accession>A0A0W0Z4Q5</accession>
<comment type="caution">
    <text evidence="4">The sequence shown here is derived from an EMBL/GenBank/DDBJ whole genome shotgun (WGS) entry which is preliminary data.</text>
</comment>
<dbReference type="AlphaFoldDB" id="A0A0W0Z4Q5"/>
<dbReference type="STRING" id="452.Lspi_1617"/>
<evidence type="ECO:0000313" key="5">
    <source>
        <dbReference type="Proteomes" id="UP000054877"/>
    </source>
</evidence>
<dbReference type="OrthoDB" id="7062774at2"/>